<accession>A0A455U9H0</accession>
<dbReference type="Proteomes" id="UP000320231">
    <property type="component" value="Chromosome"/>
</dbReference>
<dbReference type="KEGG" id="hsr:HSBAA_41420"/>
<gene>
    <name evidence="1" type="ORF">HSBAA_41420</name>
</gene>
<evidence type="ECO:0008006" key="3">
    <source>
        <dbReference type="Google" id="ProtNLM"/>
    </source>
</evidence>
<dbReference type="AlphaFoldDB" id="A0A455U9H0"/>
<evidence type="ECO:0000313" key="2">
    <source>
        <dbReference type="Proteomes" id="UP000320231"/>
    </source>
</evidence>
<name>A0A455U9H0_9GAMM</name>
<evidence type="ECO:0000313" key="1">
    <source>
        <dbReference type="EMBL" id="BBI62836.1"/>
    </source>
</evidence>
<sequence>MLTHRNLVANMLQAREAIGAHLTDGEEMVIAPLPVYHIYTFTVNCLFLMETGNHSLLITNPRDLDGFVKELKGCPSLPLSASTRYLMHCVIGTTSSSSIFPS</sequence>
<dbReference type="Gene3D" id="3.40.50.980">
    <property type="match status" value="1"/>
</dbReference>
<reference evidence="1 2" key="1">
    <citation type="journal article" date="2019" name="Microbiol. Resour. Announc.">
        <title>Complete Genome Sequence of Halomonas sulfidaeris Strain Esulfide1 Isolated from a Metal Sulfide Rock at a Depth of 2,200 Meters, Obtained Using Nanopore Sequencing.</title>
        <authorList>
            <person name="Saito M."/>
            <person name="Nishigata A."/>
            <person name="Galipon J."/>
            <person name="Arakawa K."/>
        </authorList>
    </citation>
    <scope>NUCLEOTIDE SEQUENCE [LARGE SCALE GENOMIC DNA]</scope>
    <source>
        <strain evidence="1 2">ATCC BAA-803</strain>
    </source>
</reference>
<dbReference type="SUPFAM" id="SSF56801">
    <property type="entry name" value="Acetyl-CoA synthetase-like"/>
    <property type="match status" value="1"/>
</dbReference>
<protein>
    <recommendedName>
        <fullName evidence="3">AMP-dependent synthetase/ligase domain-containing protein</fullName>
    </recommendedName>
</protein>
<proteinExistence type="predicted"/>
<dbReference type="EMBL" id="AP019514">
    <property type="protein sequence ID" value="BBI62836.1"/>
    <property type="molecule type" value="Genomic_DNA"/>
</dbReference>
<organism evidence="1 2">
    <name type="scientific">Vreelandella sulfidaeris</name>
    <dbReference type="NCBI Taxonomy" id="115553"/>
    <lineage>
        <taxon>Bacteria</taxon>
        <taxon>Pseudomonadati</taxon>
        <taxon>Pseudomonadota</taxon>
        <taxon>Gammaproteobacteria</taxon>
        <taxon>Oceanospirillales</taxon>
        <taxon>Halomonadaceae</taxon>
        <taxon>Vreelandella</taxon>
    </lineage>
</organism>